<evidence type="ECO:0000313" key="1">
    <source>
        <dbReference type="EMBL" id="KAF1983647.1"/>
    </source>
</evidence>
<gene>
    <name evidence="1" type="ORF">K402DRAFT_159335</name>
</gene>
<dbReference type="Proteomes" id="UP000800041">
    <property type="component" value="Unassembled WGS sequence"/>
</dbReference>
<dbReference type="AlphaFoldDB" id="A0A6G1GS98"/>
<protein>
    <submittedName>
        <fullName evidence="1">Uncharacterized protein</fullName>
    </submittedName>
</protein>
<accession>A0A6G1GS98</accession>
<reference evidence="1" key="1">
    <citation type="journal article" date="2020" name="Stud. Mycol.">
        <title>101 Dothideomycetes genomes: a test case for predicting lifestyles and emergence of pathogens.</title>
        <authorList>
            <person name="Haridas S."/>
            <person name="Albert R."/>
            <person name="Binder M."/>
            <person name="Bloem J."/>
            <person name="Labutti K."/>
            <person name="Salamov A."/>
            <person name="Andreopoulos B."/>
            <person name="Baker S."/>
            <person name="Barry K."/>
            <person name="Bills G."/>
            <person name="Bluhm B."/>
            <person name="Cannon C."/>
            <person name="Castanera R."/>
            <person name="Culley D."/>
            <person name="Daum C."/>
            <person name="Ezra D."/>
            <person name="Gonzalez J."/>
            <person name="Henrissat B."/>
            <person name="Kuo A."/>
            <person name="Liang C."/>
            <person name="Lipzen A."/>
            <person name="Lutzoni F."/>
            <person name="Magnuson J."/>
            <person name="Mondo S."/>
            <person name="Nolan M."/>
            <person name="Ohm R."/>
            <person name="Pangilinan J."/>
            <person name="Park H.-J."/>
            <person name="Ramirez L."/>
            <person name="Alfaro M."/>
            <person name="Sun H."/>
            <person name="Tritt A."/>
            <person name="Yoshinaga Y."/>
            <person name="Zwiers L.-H."/>
            <person name="Turgeon B."/>
            <person name="Goodwin S."/>
            <person name="Spatafora J."/>
            <person name="Crous P."/>
            <person name="Grigoriev I."/>
        </authorList>
    </citation>
    <scope>NUCLEOTIDE SEQUENCE</scope>
    <source>
        <strain evidence="1">CBS 113979</strain>
    </source>
</reference>
<name>A0A6G1GS98_9PEZI</name>
<organism evidence="1 2">
    <name type="scientific">Aulographum hederae CBS 113979</name>
    <dbReference type="NCBI Taxonomy" id="1176131"/>
    <lineage>
        <taxon>Eukaryota</taxon>
        <taxon>Fungi</taxon>
        <taxon>Dikarya</taxon>
        <taxon>Ascomycota</taxon>
        <taxon>Pezizomycotina</taxon>
        <taxon>Dothideomycetes</taxon>
        <taxon>Pleosporomycetidae</taxon>
        <taxon>Aulographales</taxon>
        <taxon>Aulographaceae</taxon>
    </lineage>
</organism>
<proteinExistence type="predicted"/>
<sequence length="111" mass="12590">MLPAHQDVKRTRKRPRLMHKHVIVVCLSFWTFQLRLLDVSCLHSLRSCLLVPKRNNPRGESCKSVHLVALGSSESMFVATLLSRYPTWRPFPRASTPKTESAIVGPVLRGS</sequence>
<evidence type="ECO:0000313" key="2">
    <source>
        <dbReference type="Proteomes" id="UP000800041"/>
    </source>
</evidence>
<keyword evidence="2" id="KW-1185">Reference proteome</keyword>
<dbReference type="EMBL" id="ML977173">
    <property type="protein sequence ID" value="KAF1983647.1"/>
    <property type="molecule type" value="Genomic_DNA"/>
</dbReference>